<accession>A0ABN9ACC3</accession>
<keyword evidence="3" id="KW-1185">Reference proteome</keyword>
<evidence type="ECO:0000256" key="1">
    <source>
        <dbReference type="SAM" id="MobiDB-lite"/>
    </source>
</evidence>
<evidence type="ECO:0000313" key="2">
    <source>
        <dbReference type="EMBL" id="CAI9531910.1"/>
    </source>
</evidence>
<gene>
    <name evidence="2" type="ORF">SPARVUS_LOCUS85177</name>
</gene>
<evidence type="ECO:0000313" key="3">
    <source>
        <dbReference type="Proteomes" id="UP001162483"/>
    </source>
</evidence>
<comment type="caution">
    <text evidence="2">The sequence shown here is derived from an EMBL/GenBank/DDBJ whole genome shotgun (WGS) entry which is preliminary data.</text>
</comment>
<feature type="region of interest" description="Disordered" evidence="1">
    <location>
        <begin position="20"/>
        <end position="42"/>
    </location>
</feature>
<protein>
    <submittedName>
        <fullName evidence="2">Uncharacterized protein</fullName>
    </submittedName>
</protein>
<feature type="non-terminal residue" evidence="2">
    <location>
        <position position="86"/>
    </location>
</feature>
<proteinExistence type="predicted"/>
<reference evidence="2" key="1">
    <citation type="submission" date="2023-05" db="EMBL/GenBank/DDBJ databases">
        <authorList>
            <person name="Stuckert A."/>
        </authorList>
    </citation>
    <scope>NUCLEOTIDE SEQUENCE</scope>
</reference>
<name>A0ABN9ACC3_9NEOB</name>
<organism evidence="2 3">
    <name type="scientific">Staurois parvus</name>
    <dbReference type="NCBI Taxonomy" id="386267"/>
    <lineage>
        <taxon>Eukaryota</taxon>
        <taxon>Metazoa</taxon>
        <taxon>Chordata</taxon>
        <taxon>Craniata</taxon>
        <taxon>Vertebrata</taxon>
        <taxon>Euteleostomi</taxon>
        <taxon>Amphibia</taxon>
        <taxon>Batrachia</taxon>
        <taxon>Anura</taxon>
        <taxon>Neobatrachia</taxon>
        <taxon>Ranoidea</taxon>
        <taxon>Ranidae</taxon>
        <taxon>Staurois</taxon>
    </lineage>
</organism>
<sequence>MYTVITSFPQSPAAVERVSPLSGGEWTSPAPVPSAVVPQKPETGSCKPELGFTMRLGAQVQSQPLAIEEFLLAFGGRASGFFKPWP</sequence>
<dbReference type="Proteomes" id="UP001162483">
    <property type="component" value="Unassembled WGS sequence"/>
</dbReference>
<dbReference type="EMBL" id="CATNWA010000031">
    <property type="protein sequence ID" value="CAI9531910.1"/>
    <property type="molecule type" value="Genomic_DNA"/>
</dbReference>